<organism evidence="1 2">
    <name type="scientific">Mucor velutinosus</name>
    <dbReference type="NCBI Taxonomy" id="708070"/>
    <lineage>
        <taxon>Eukaryota</taxon>
        <taxon>Fungi</taxon>
        <taxon>Fungi incertae sedis</taxon>
        <taxon>Mucoromycota</taxon>
        <taxon>Mucoromycotina</taxon>
        <taxon>Mucoromycetes</taxon>
        <taxon>Mucorales</taxon>
        <taxon>Mucorineae</taxon>
        <taxon>Mucoraceae</taxon>
        <taxon>Mucor</taxon>
    </lineage>
</organism>
<gene>
    <name evidence="1" type="primary">CYR1_1</name>
    <name evidence="1" type="ORF">ATC70_002333</name>
</gene>
<keyword evidence="1" id="KW-0436">Ligase</keyword>
<reference evidence="1 2" key="1">
    <citation type="submission" date="2022-11" db="EMBL/GenBank/DDBJ databases">
        <title>Mucor velutinosus strain NIH1002 WGS.</title>
        <authorList>
            <person name="Subramanian P."/>
            <person name="Mullikin J.C."/>
            <person name="Segre J.A."/>
            <person name="Zelazny A.M."/>
        </authorList>
    </citation>
    <scope>NUCLEOTIDE SEQUENCE [LARGE SCALE GENOMIC DNA]</scope>
    <source>
        <strain evidence="1 2">NIH1002</strain>
    </source>
</reference>
<comment type="caution">
    <text evidence="1">The sequence shown here is derived from an EMBL/GenBank/DDBJ whole genome shotgun (WGS) entry which is preliminary data.</text>
</comment>
<proteinExistence type="predicted"/>
<protein>
    <submittedName>
        <fullName evidence="1">Cysteinyl-tRNA synthetase</fullName>
        <ecNumber evidence="1">6.1.1.16</ecNumber>
    </submittedName>
</protein>
<dbReference type="EC" id="6.1.1.16" evidence="1"/>
<name>A0AAN7HZU6_9FUNG</name>
<dbReference type="RefSeq" id="XP_064681397.1">
    <property type="nucleotide sequence ID" value="XM_064821711.1"/>
</dbReference>
<evidence type="ECO:0000313" key="1">
    <source>
        <dbReference type="EMBL" id="KAK4514731.1"/>
    </source>
</evidence>
<dbReference type="GeneID" id="89946035"/>
<keyword evidence="2" id="KW-1185">Reference proteome</keyword>
<sequence>MQIIVDVFHTSRPIAINSLLFADDVAIFGSLSGVQSIMLDLAAEHSVCLGYRWKPSKCAVLGSPAALSGTRLTLYNEPLPVVDEFVYSLRSATLPEDSLVVVLRGALSYTRLDRYICENSLYRSLPDPVPSFAGLKTHFSDLWQNQVDQQLAAATTTGKHVLLRACRPSASRLDPILYLPIGRSARSRLVRWRLGRFANMREECPCMDGSLISRDHFPQCRALDRDLWDALPAAPPGVHVIDNALNMLPISGSAGPPVYWSALLSLLHAIDCLVHPLATIASDPPFGYYRL</sequence>
<dbReference type="AlphaFoldDB" id="A0AAN7HZU6"/>
<dbReference type="EMBL" id="JASEJX010000015">
    <property type="protein sequence ID" value="KAK4514731.1"/>
    <property type="molecule type" value="Genomic_DNA"/>
</dbReference>
<evidence type="ECO:0000313" key="2">
    <source>
        <dbReference type="Proteomes" id="UP001304243"/>
    </source>
</evidence>
<dbReference type="Proteomes" id="UP001304243">
    <property type="component" value="Unassembled WGS sequence"/>
</dbReference>
<accession>A0AAN7HZU6</accession>
<dbReference type="GO" id="GO:0004817">
    <property type="term" value="F:cysteine-tRNA ligase activity"/>
    <property type="evidence" value="ECO:0007669"/>
    <property type="project" value="UniProtKB-EC"/>
</dbReference>